<dbReference type="EMBL" id="JBHSKG010000005">
    <property type="protein sequence ID" value="MFC5139058.1"/>
    <property type="molecule type" value="Genomic_DNA"/>
</dbReference>
<gene>
    <name evidence="1" type="ORF">ACFPK1_12520</name>
</gene>
<protein>
    <submittedName>
        <fullName evidence="1">Serine protease</fullName>
    </submittedName>
</protein>
<reference evidence="2" key="1">
    <citation type="journal article" date="2019" name="Int. J. Syst. Evol. Microbiol.">
        <title>The Global Catalogue of Microorganisms (GCM) 10K type strain sequencing project: providing services to taxonomists for standard genome sequencing and annotation.</title>
        <authorList>
            <consortium name="The Broad Institute Genomics Platform"/>
            <consortium name="The Broad Institute Genome Sequencing Center for Infectious Disease"/>
            <person name="Wu L."/>
            <person name="Ma J."/>
        </authorList>
    </citation>
    <scope>NUCLEOTIDE SEQUENCE [LARGE SCALE GENOMIC DNA]</scope>
    <source>
        <strain evidence="2">XZYJ18</strain>
    </source>
</reference>
<comment type="caution">
    <text evidence="1">The sequence shown here is derived from an EMBL/GenBank/DDBJ whole genome shotgun (WGS) entry which is preliminary data.</text>
</comment>
<dbReference type="RefSeq" id="WP_378021347.1">
    <property type="nucleotide sequence ID" value="NZ_JBHSKG010000005.1"/>
</dbReference>
<dbReference type="SUPFAM" id="SSF50494">
    <property type="entry name" value="Trypsin-like serine proteases"/>
    <property type="match status" value="1"/>
</dbReference>
<dbReference type="Proteomes" id="UP001596175">
    <property type="component" value="Unassembled WGS sequence"/>
</dbReference>
<dbReference type="InterPro" id="IPR043504">
    <property type="entry name" value="Peptidase_S1_PA_chymotrypsin"/>
</dbReference>
<sequence length="532" mass="58319">MRRNWIKEFRAATATFDWPVVNELAHSYAAHLYAVPSLPGTIGPVLQELRQTLRYTELELVADAALAHGPGLPVVRRQYAQALVDIGKPAAALALYSELASDEMLAPVDRDEARGGVGRCYKELFLACTEPSRRRQYLTLSLDAYLAAYRADLEHTWHGINAAALLARADRDGIELPQMPAAAELAGAVLKTVDATGAPDSWTEVTACEAAIALRRYDEAIERAEAFIESKPHGFTVAAFHRQLRTVWQLDTASDPGSELLAQLRSALLDRVGGHVTVEPEDIRIARLDRDLHGGRLERILGVDRFQSLTWYRNGLLRCRAVASVQTPSGDAVGTGFLVAGPDLHPDLPPLVLVTNGHVVPEGLRPDDTVLAFHGIDDDPVPRARCRVKRLCWHQPSAQNGLDTAILEPHGHPPGVAPVPLAAELPNKPLDHRRAYVIGHPRGLSQPQFSLQDNLLLDYDRRWVHYRCPTEAGSSGSPVFDDDWHLIGLHHLGGNRVKRLNGAAGTYAANEGITIDAIRRALVEEPPTARKP</sequence>
<name>A0ABV9ZBX6_9PSEU</name>
<dbReference type="Pfam" id="PF13365">
    <property type="entry name" value="Trypsin_2"/>
    <property type="match status" value="1"/>
</dbReference>
<evidence type="ECO:0000313" key="1">
    <source>
        <dbReference type="EMBL" id="MFC5139058.1"/>
    </source>
</evidence>
<accession>A0ABV9ZBX6</accession>
<dbReference type="Pfam" id="PF20308">
    <property type="entry name" value="TPR-S"/>
    <property type="match status" value="1"/>
</dbReference>
<evidence type="ECO:0000313" key="2">
    <source>
        <dbReference type="Proteomes" id="UP001596175"/>
    </source>
</evidence>
<dbReference type="GO" id="GO:0008233">
    <property type="term" value="F:peptidase activity"/>
    <property type="evidence" value="ECO:0007669"/>
    <property type="project" value="UniProtKB-KW"/>
</dbReference>
<dbReference type="InterPro" id="IPR046880">
    <property type="entry name" value="TPR-S"/>
</dbReference>
<organism evidence="1 2">
    <name type="scientific">Actinomycetospora rhizophila</name>
    <dbReference type="NCBI Taxonomy" id="1416876"/>
    <lineage>
        <taxon>Bacteria</taxon>
        <taxon>Bacillati</taxon>
        <taxon>Actinomycetota</taxon>
        <taxon>Actinomycetes</taxon>
        <taxon>Pseudonocardiales</taxon>
        <taxon>Pseudonocardiaceae</taxon>
        <taxon>Actinomycetospora</taxon>
    </lineage>
</organism>
<proteinExistence type="predicted"/>
<dbReference type="GO" id="GO:0006508">
    <property type="term" value="P:proteolysis"/>
    <property type="evidence" value="ECO:0007669"/>
    <property type="project" value="UniProtKB-KW"/>
</dbReference>
<dbReference type="Gene3D" id="2.40.10.10">
    <property type="entry name" value="Trypsin-like serine proteases"/>
    <property type="match status" value="2"/>
</dbReference>
<keyword evidence="1" id="KW-0645">Protease</keyword>
<keyword evidence="1" id="KW-0378">Hydrolase</keyword>
<dbReference type="InterPro" id="IPR009003">
    <property type="entry name" value="Peptidase_S1_PA"/>
</dbReference>
<keyword evidence="2" id="KW-1185">Reference proteome</keyword>